<dbReference type="Pfam" id="PF16925">
    <property type="entry name" value="TetR_C_13"/>
    <property type="match status" value="1"/>
</dbReference>
<dbReference type="Proteomes" id="UP001595844">
    <property type="component" value="Unassembled WGS sequence"/>
</dbReference>
<gene>
    <name evidence="6" type="ORF">ACFO5K_06570</name>
</gene>
<proteinExistence type="predicted"/>
<dbReference type="RefSeq" id="WP_378557302.1">
    <property type="nucleotide sequence ID" value="NZ_JBHSDL010000006.1"/>
</dbReference>
<name>A0ABV8VDS4_9NOCA</name>
<sequence>MAQRNIPERLLTAGLDRFHGHGYHGTAVQDITTTAGVPKGSFYNHYASKEALAVSAIHQYIADSPVQVLFDPGAGTAVARLRAHFDELRRRFEDSGMTRGCLLGNLSNEVADHSETIRTTLETAFTAWVTLITQVLDAARNDGEIAADLDTADTASFLLNAWEGALLRARASKSGDPIDAFYALAFTVILKPSS</sequence>
<feature type="DNA-binding region" description="H-T-H motif" evidence="4">
    <location>
        <begin position="27"/>
        <end position="46"/>
    </location>
</feature>
<dbReference type="Gene3D" id="1.10.357.10">
    <property type="entry name" value="Tetracycline Repressor, domain 2"/>
    <property type="match status" value="1"/>
</dbReference>
<evidence type="ECO:0000313" key="6">
    <source>
        <dbReference type="EMBL" id="MFC4373762.1"/>
    </source>
</evidence>
<dbReference type="InterPro" id="IPR036271">
    <property type="entry name" value="Tet_transcr_reg_TetR-rel_C_sf"/>
</dbReference>
<dbReference type="PRINTS" id="PR00455">
    <property type="entry name" value="HTHTETR"/>
</dbReference>
<dbReference type="PANTHER" id="PTHR47506:SF6">
    <property type="entry name" value="HTH-TYPE TRANSCRIPTIONAL REPRESSOR NEMR"/>
    <property type="match status" value="1"/>
</dbReference>
<evidence type="ECO:0000256" key="3">
    <source>
        <dbReference type="ARBA" id="ARBA00023163"/>
    </source>
</evidence>
<dbReference type="SUPFAM" id="SSF46689">
    <property type="entry name" value="Homeodomain-like"/>
    <property type="match status" value="1"/>
</dbReference>
<dbReference type="PANTHER" id="PTHR47506">
    <property type="entry name" value="TRANSCRIPTIONAL REGULATORY PROTEIN"/>
    <property type="match status" value="1"/>
</dbReference>
<dbReference type="InterPro" id="IPR009057">
    <property type="entry name" value="Homeodomain-like_sf"/>
</dbReference>
<keyword evidence="7" id="KW-1185">Reference proteome</keyword>
<keyword evidence="3" id="KW-0804">Transcription</keyword>
<evidence type="ECO:0000313" key="7">
    <source>
        <dbReference type="Proteomes" id="UP001595844"/>
    </source>
</evidence>
<dbReference type="EMBL" id="JBHSDL010000006">
    <property type="protein sequence ID" value="MFC4373762.1"/>
    <property type="molecule type" value="Genomic_DNA"/>
</dbReference>
<dbReference type="Pfam" id="PF00440">
    <property type="entry name" value="TetR_N"/>
    <property type="match status" value="1"/>
</dbReference>
<evidence type="ECO:0000256" key="2">
    <source>
        <dbReference type="ARBA" id="ARBA00023125"/>
    </source>
</evidence>
<feature type="domain" description="HTH tetR-type" evidence="5">
    <location>
        <begin position="4"/>
        <end position="64"/>
    </location>
</feature>
<dbReference type="SUPFAM" id="SSF48498">
    <property type="entry name" value="Tetracyclin repressor-like, C-terminal domain"/>
    <property type="match status" value="1"/>
</dbReference>
<keyword evidence="1" id="KW-0805">Transcription regulation</keyword>
<evidence type="ECO:0000256" key="1">
    <source>
        <dbReference type="ARBA" id="ARBA00023015"/>
    </source>
</evidence>
<evidence type="ECO:0000256" key="4">
    <source>
        <dbReference type="PROSITE-ProRule" id="PRU00335"/>
    </source>
</evidence>
<dbReference type="InterPro" id="IPR001647">
    <property type="entry name" value="HTH_TetR"/>
</dbReference>
<keyword evidence="2 4" id="KW-0238">DNA-binding</keyword>
<dbReference type="InterPro" id="IPR011075">
    <property type="entry name" value="TetR_C"/>
</dbReference>
<reference evidence="7" key="1">
    <citation type="journal article" date="2019" name="Int. J. Syst. Evol. Microbiol.">
        <title>The Global Catalogue of Microorganisms (GCM) 10K type strain sequencing project: providing services to taxonomists for standard genome sequencing and annotation.</title>
        <authorList>
            <consortium name="The Broad Institute Genomics Platform"/>
            <consortium name="The Broad Institute Genome Sequencing Center for Infectious Disease"/>
            <person name="Wu L."/>
            <person name="Ma J."/>
        </authorList>
    </citation>
    <scope>NUCLEOTIDE SEQUENCE [LARGE SCALE GENOMIC DNA]</scope>
    <source>
        <strain evidence="7">IBRC-M 10490</strain>
    </source>
</reference>
<accession>A0ABV8VDS4</accession>
<dbReference type="PROSITE" id="PS50977">
    <property type="entry name" value="HTH_TETR_2"/>
    <property type="match status" value="1"/>
</dbReference>
<evidence type="ECO:0000259" key="5">
    <source>
        <dbReference type="PROSITE" id="PS50977"/>
    </source>
</evidence>
<protein>
    <submittedName>
        <fullName evidence="6">TetR family transcriptional regulator C-terminal domain-containing protein</fullName>
    </submittedName>
</protein>
<organism evidence="6 7">
    <name type="scientific">Nocardia halotolerans</name>
    <dbReference type="NCBI Taxonomy" id="1755878"/>
    <lineage>
        <taxon>Bacteria</taxon>
        <taxon>Bacillati</taxon>
        <taxon>Actinomycetota</taxon>
        <taxon>Actinomycetes</taxon>
        <taxon>Mycobacteriales</taxon>
        <taxon>Nocardiaceae</taxon>
        <taxon>Nocardia</taxon>
    </lineage>
</organism>
<comment type="caution">
    <text evidence="6">The sequence shown here is derived from an EMBL/GenBank/DDBJ whole genome shotgun (WGS) entry which is preliminary data.</text>
</comment>